<organism evidence="3 4">
    <name type="scientific">Colwellia psychrerythraea</name>
    <name type="common">Vibrio psychroerythus</name>
    <dbReference type="NCBI Taxonomy" id="28229"/>
    <lineage>
        <taxon>Bacteria</taxon>
        <taxon>Pseudomonadati</taxon>
        <taxon>Pseudomonadota</taxon>
        <taxon>Gammaproteobacteria</taxon>
        <taxon>Alteromonadales</taxon>
        <taxon>Colwelliaceae</taxon>
        <taxon>Colwellia</taxon>
    </lineage>
</organism>
<dbReference type="InterPro" id="IPR008972">
    <property type="entry name" value="Cupredoxin"/>
</dbReference>
<dbReference type="SUPFAM" id="SSF49503">
    <property type="entry name" value="Cupredoxins"/>
    <property type="match status" value="1"/>
</dbReference>
<evidence type="ECO:0000313" key="4">
    <source>
        <dbReference type="Proteomes" id="UP000243053"/>
    </source>
</evidence>
<name>A0A1Y5DZU8_COLPS</name>
<keyword evidence="1" id="KW-0472">Membrane</keyword>
<dbReference type="Proteomes" id="UP000243053">
    <property type="component" value="Unassembled WGS sequence"/>
</dbReference>
<dbReference type="Pfam" id="PF13473">
    <property type="entry name" value="Cupredoxin_1"/>
    <property type="match status" value="1"/>
</dbReference>
<feature type="domain" description="EfeO-type cupredoxin-like" evidence="2">
    <location>
        <begin position="12"/>
        <end position="117"/>
    </location>
</feature>
<reference evidence="4" key="1">
    <citation type="journal article" date="2017" name="Proc. Natl. Acad. Sci. U.S.A.">
        <title>Simulation of Deepwater Horizon oil plume reveals substrate specialization within a complex community of hydrocarbon degraders.</title>
        <authorList>
            <person name="Hu P."/>
            <person name="Dubinsky E.A."/>
            <person name="Probst A.J."/>
            <person name="Wang J."/>
            <person name="Sieber C.M.K."/>
            <person name="Tom L.M."/>
            <person name="Gardinali P."/>
            <person name="Banfield J.F."/>
            <person name="Atlas R.M."/>
            <person name="Andersen G.L."/>
        </authorList>
    </citation>
    <scope>NUCLEOTIDE SEQUENCE [LARGE SCALE GENOMIC DNA]</scope>
</reference>
<keyword evidence="1" id="KW-0812">Transmembrane</keyword>
<evidence type="ECO:0000259" key="2">
    <source>
        <dbReference type="Pfam" id="PF13473"/>
    </source>
</evidence>
<evidence type="ECO:0000313" key="3">
    <source>
        <dbReference type="EMBL" id="OUR76051.1"/>
    </source>
</evidence>
<accession>A0A1Y5DZU8</accession>
<dbReference type="Gene3D" id="2.60.40.420">
    <property type="entry name" value="Cupredoxins - blue copper proteins"/>
    <property type="match status" value="1"/>
</dbReference>
<comment type="caution">
    <text evidence="3">The sequence shown here is derived from an EMBL/GenBank/DDBJ whole genome shotgun (WGS) entry which is preliminary data.</text>
</comment>
<dbReference type="AlphaFoldDB" id="A0A1Y5DZU8"/>
<keyword evidence="1" id="KW-1133">Transmembrane helix</keyword>
<dbReference type="InterPro" id="IPR028096">
    <property type="entry name" value="EfeO_Cupredoxin"/>
</dbReference>
<proteinExistence type="predicted"/>
<sequence length="118" mass="13350">MMIINLLGLVLIGLIIWWFWLYKPAKAVDTRSENITIIVNDGIYQPSRIKVEAGKKTSLQFLRKDGSPCAATVLFPEFEISEELPLNTTRVVDLPSMSPGEYLFHCPMKMYSGTLIVD</sequence>
<feature type="transmembrane region" description="Helical" evidence="1">
    <location>
        <begin position="6"/>
        <end position="22"/>
    </location>
</feature>
<dbReference type="EMBL" id="MAAF01000105">
    <property type="protein sequence ID" value="OUR76051.1"/>
    <property type="molecule type" value="Genomic_DNA"/>
</dbReference>
<protein>
    <submittedName>
        <fullName evidence="3">Plastocyanin</fullName>
    </submittedName>
</protein>
<gene>
    <name evidence="3" type="ORF">A9Q75_16950</name>
</gene>
<evidence type="ECO:0000256" key="1">
    <source>
        <dbReference type="SAM" id="Phobius"/>
    </source>
</evidence>